<dbReference type="SUPFAM" id="SSF56059">
    <property type="entry name" value="Glutathione synthetase ATP-binding domain-like"/>
    <property type="match status" value="1"/>
</dbReference>
<proteinExistence type="predicted"/>
<dbReference type="GO" id="GO:0004151">
    <property type="term" value="F:dihydroorotase activity"/>
    <property type="evidence" value="ECO:0007669"/>
    <property type="project" value="TreeGrafter"/>
</dbReference>
<dbReference type="HOGENOM" id="CLU_973779_0_0_1"/>
<dbReference type="GO" id="GO:0006207">
    <property type="term" value="P:'de novo' pyrimidine nucleobase biosynthetic process"/>
    <property type="evidence" value="ECO:0007669"/>
    <property type="project" value="TreeGrafter"/>
</dbReference>
<evidence type="ECO:0000256" key="1">
    <source>
        <dbReference type="ARBA" id="ARBA00022598"/>
    </source>
</evidence>
<dbReference type="GO" id="GO:0006228">
    <property type="term" value="P:UTP biosynthetic process"/>
    <property type="evidence" value="ECO:0007669"/>
    <property type="project" value="TreeGrafter"/>
</dbReference>
<dbReference type="STRING" id="930992.A0A0D0BA78"/>
<dbReference type="GO" id="GO:0019240">
    <property type="term" value="P:citrulline biosynthetic process"/>
    <property type="evidence" value="ECO:0007669"/>
    <property type="project" value="TreeGrafter"/>
</dbReference>
<keyword evidence="7" id="KW-1185">Reference proteome</keyword>
<protein>
    <recommendedName>
        <fullName evidence="5">ATP-grasp domain-containing protein</fullName>
    </recommendedName>
</protein>
<reference evidence="7" key="2">
    <citation type="submission" date="2015-01" db="EMBL/GenBank/DDBJ databases">
        <title>Evolutionary Origins and Diversification of the Mycorrhizal Mutualists.</title>
        <authorList>
            <consortium name="DOE Joint Genome Institute"/>
            <consortium name="Mycorrhizal Genomics Consortium"/>
            <person name="Kohler A."/>
            <person name="Kuo A."/>
            <person name="Nagy L.G."/>
            <person name="Floudas D."/>
            <person name="Copeland A."/>
            <person name="Barry K.W."/>
            <person name="Cichocki N."/>
            <person name="Veneault-Fourrey C."/>
            <person name="LaButti K."/>
            <person name="Lindquist E.A."/>
            <person name="Lipzen A."/>
            <person name="Lundell T."/>
            <person name="Morin E."/>
            <person name="Murat C."/>
            <person name="Riley R."/>
            <person name="Ohm R."/>
            <person name="Sun H."/>
            <person name="Tunlid A."/>
            <person name="Henrissat B."/>
            <person name="Grigoriev I.V."/>
            <person name="Hibbett D.S."/>
            <person name="Martin F."/>
        </authorList>
    </citation>
    <scope>NUCLEOTIDE SEQUENCE [LARGE SCALE GENOMIC DNA]</scope>
    <source>
        <strain evidence="7">UH-Slu-Lm8-n1</strain>
    </source>
</reference>
<dbReference type="GO" id="GO:0004070">
    <property type="term" value="F:aspartate carbamoyltransferase activity"/>
    <property type="evidence" value="ECO:0007669"/>
    <property type="project" value="TreeGrafter"/>
</dbReference>
<organism evidence="6 7">
    <name type="scientific">Suillus luteus UH-Slu-Lm8-n1</name>
    <dbReference type="NCBI Taxonomy" id="930992"/>
    <lineage>
        <taxon>Eukaryota</taxon>
        <taxon>Fungi</taxon>
        <taxon>Dikarya</taxon>
        <taxon>Basidiomycota</taxon>
        <taxon>Agaricomycotina</taxon>
        <taxon>Agaricomycetes</taxon>
        <taxon>Agaricomycetidae</taxon>
        <taxon>Boletales</taxon>
        <taxon>Suillineae</taxon>
        <taxon>Suillaceae</taxon>
        <taxon>Suillus</taxon>
    </lineage>
</organism>
<keyword evidence="3 4" id="KW-0067">ATP-binding</keyword>
<evidence type="ECO:0000256" key="2">
    <source>
        <dbReference type="ARBA" id="ARBA00022741"/>
    </source>
</evidence>
<gene>
    <name evidence="6" type="ORF">CY34DRAFT_11846</name>
</gene>
<dbReference type="InterPro" id="IPR011761">
    <property type="entry name" value="ATP-grasp"/>
</dbReference>
<evidence type="ECO:0000313" key="6">
    <source>
        <dbReference type="EMBL" id="KIK43247.1"/>
    </source>
</evidence>
<dbReference type="InterPro" id="IPR017926">
    <property type="entry name" value="GATASE"/>
</dbReference>
<dbReference type="AlphaFoldDB" id="A0A0D0BA78"/>
<keyword evidence="2 4" id="KW-0547">Nucleotide-binding</keyword>
<dbReference type="PANTHER" id="PTHR11405:SF5">
    <property type="entry name" value="CAD PROTEIN"/>
    <property type="match status" value="1"/>
</dbReference>
<reference evidence="6 7" key="1">
    <citation type="submission" date="2014-04" db="EMBL/GenBank/DDBJ databases">
        <authorList>
            <consortium name="DOE Joint Genome Institute"/>
            <person name="Kuo A."/>
            <person name="Ruytinx J."/>
            <person name="Rineau F."/>
            <person name="Colpaert J."/>
            <person name="Kohler A."/>
            <person name="Nagy L.G."/>
            <person name="Floudas D."/>
            <person name="Copeland A."/>
            <person name="Barry K.W."/>
            <person name="Cichocki N."/>
            <person name="Veneault-Fourrey C."/>
            <person name="LaButti K."/>
            <person name="Lindquist E.A."/>
            <person name="Lipzen A."/>
            <person name="Lundell T."/>
            <person name="Morin E."/>
            <person name="Murat C."/>
            <person name="Sun H."/>
            <person name="Tunlid A."/>
            <person name="Henrissat B."/>
            <person name="Grigoriev I.V."/>
            <person name="Hibbett D.S."/>
            <person name="Martin F."/>
            <person name="Nordberg H.P."/>
            <person name="Cantor M.N."/>
            <person name="Hua S.X."/>
        </authorList>
    </citation>
    <scope>NUCLEOTIDE SEQUENCE [LARGE SCALE GENOMIC DNA]</scope>
    <source>
        <strain evidence="6 7">UH-Slu-Lm8-n1</strain>
    </source>
</reference>
<feature type="domain" description="ATP-grasp" evidence="5">
    <location>
        <begin position="111"/>
        <end position="167"/>
    </location>
</feature>
<keyword evidence="1" id="KW-0436">Ligase</keyword>
<evidence type="ECO:0000256" key="4">
    <source>
        <dbReference type="PROSITE-ProRule" id="PRU00409"/>
    </source>
</evidence>
<dbReference type="Pfam" id="PF00117">
    <property type="entry name" value="GATase"/>
    <property type="match status" value="1"/>
</dbReference>
<name>A0A0D0BA78_9AGAM</name>
<dbReference type="Gene3D" id="3.40.50.880">
    <property type="match status" value="1"/>
</dbReference>
<dbReference type="PROSITE" id="PS00867">
    <property type="entry name" value="CPSASE_2"/>
    <property type="match status" value="1"/>
</dbReference>
<dbReference type="GO" id="GO:0004088">
    <property type="term" value="F:carbamoyl-phosphate synthase (glutamine-hydrolyzing) activity"/>
    <property type="evidence" value="ECO:0007669"/>
    <property type="project" value="TreeGrafter"/>
</dbReference>
<dbReference type="OrthoDB" id="2938926at2759"/>
<sequence>MKYNQIRCFTKRVVELKVVPWDYDFVNEAEPYDGLFISNGPGDPLTIMSTVGRIAQAMATADTTSHALTHFDTDSLPLGWKELCRNANGGSNEGIYCQDKPFFSVQLATDKIGNALNYVTGPFNIQFIAKNNEIKVIECNLRAARSFPFVSKVTGIDAIEMATKVMLGLPVMNLWVYPGLSYEIVRELGRILAKWDGSEEVPLASEDFIISESTRRGAEPPHELIMIRSAEAGTRRSSSHALRVPEKLNLKTKTNSLYVPVHLSDAENVSQTKLDCPLAAASNPET</sequence>
<dbReference type="PROSITE" id="PS50975">
    <property type="entry name" value="ATP_GRASP"/>
    <property type="match status" value="1"/>
</dbReference>
<evidence type="ECO:0000313" key="7">
    <source>
        <dbReference type="Proteomes" id="UP000054485"/>
    </source>
</evidence>
<dbReference type="SUPFAM" id="SSF52317">
    <property type="entry name" value="Class I glutamine amidotransferase-like"/>
    <property type="match status" value="1"/>
</dbReference>
<dbReference type="Proteomes" id="UP000054485">
    <property type="component" value="Unassembled WGS sequence"/>
</dbReference>
<dbReference type="GO" id="GO:0005829">
    <property type="term" value="C:cytosol"/>
    <property type="evidence" value="ECO:0007669"/>
    <property type="project" value="TreeGrafter"/>
</dbReference>
<dbReference type="Pfam" id="PF02786">
    <property type="entry name" value="CPSase_L_D2"/>
    <property type="match status" value="1"/>
</dbReference>
<accession>A0A0D0BA78</accession>
<dbReference type="InterPro" id="IPR005479">
    <property type="entry name" value="CPAse_ATP-bd"/>
</dbReference>
<dbReference type="InterPro" id="IPR029062">
    <property type="entry name" value="Class_I_gatase-like"/>
</dbReference>
<dbReference type="Gene3D" id="3.30.470.20">
    <property type="entry name" value="ATP-grasp fold, B domain"/>
    <property type="match status" value="1"/>
</dbReference>
<dbReference type="EMBL" id="KN835217">
    <property type="protein sequence ID" value="KIK43247.1"/>
    <property type="molecule type" value="Genomic_DNA"/>
</dbReference>
<dbReference type="GO" id="GO:0005524">
    <property type="term" value="F:ATP binding"/>
    <property type="evidence" value="ECO:0007669"/>
    <property type="project" value="UniProtKB-UniRule"/>
</dbReference>
<dbReference type="PANTHER" id="PTHR11405">
    <property type="entry name" value="CARBAMOYLTRANSFERASE FAMILY MEMBER"/>
    <property type="match status" value="1"/>
</dbReference>
<evidence type="ECO:0000259" key="5">
    <source>
        <dbReference type="PROSITE" id="PS50975"/>
    </source>
</evidence>
<dbReference type="InParanoid" id="A0A0D0BA78"/>
<dbReference type="GO" id="GO:0006541">
    <property type="term" value="P:glutamine metabolic process"/>
    <property type="evidence" value="ECO:0007669"/>
    <property type="project" value="TreeGrafter"/>
</dbReference>
<evidence type="ECO:0000256" key="3">
    <source>
        <dbReference type="ARBA" id="ARBA00022840"/>
    </source>
</evidence>
<dbReference type="GO" id="GO:0046872">
    <property type="term" value="F:metal ion binding"/>
    <property type="evidence" value="ECO:0007669"/>
    <property type="project" value="InterPro"/>
</dbReference>